<dbReference type="RefSeq" id="WP_266249364.1">
    <property type="nucleotide sequence ID" value="NZ_CP112866.1"/>
</dbReference>
<dbReference type="Proteomes" id="UP001164116">
    <property type="component" value="Chromosome"/>
</dbReference>
<dbReference type="EMBL" id="CP112866">
    <property type="protein sequence ID" value="UZW21007.1"/>
    <property type="molecule type" value="Genomic_DNA"/>
</dbReference>
<keyword evidence="3" id="KW-1185">Reference proteome</keyword>
<feature type="compositionally biased region" description="Basic and acidic residues" evidence="1">
    <location>
        <begin position="45"/>
        <end position="57"/>
    </location>
</feature>
<evidence type="ECO:0000256" key="1">
    <source>
        <dbReference type="SAM" id="MobiDB-lite"/>
    </source>
</evidence>
<evidence type="ECO:0000313" key="3">
    <source>
        <dbReference type="Proteomes" id="UP001164116"/>
    </source>
</evidence>
<evidence type="ECO:0000313" key="2">
    <source>
        <dbReference type="EMBL" id="UZW21007.1"/>
    </source>
</evidence>
<proteinExistence type="predicted"/>
<sequence>MNAATDSRQDELQCLKPAEAQPETFINPHLHPAVPTAAQPNVERQQTDPAKREESVRGCYERLQTPAQAETNIRESRMLPVCERSS</sequence>
<feature type="region of interest" description="Disordered" evidence="1">
    <location>
        <begin position="28"/>
        <end position="57"/>
    </location>
</feature>
<reference evidence="2" key="1">
    <citation type="submission" date="2022-11" db="EMBL/GenBank/DDBJ databases">
        <title>Taxonomic description of a new Pseudomonas species.</title>
        <authorList>
            <person name="Tambong J.T."/>
        </authorList>
    </citation>
    <scope>NUCLEOTIDE SEQUENCE</scope>
    <source>
        <strain evidence="2">S1Bt42</strain>
    </source>
</reference>
<protein>
    <submittedName>
        <fullName evidence="2">Uncharacterized protein</fullName>
    </submittedName>
</protein>
<accession>A0ABY6QLZ5</accession>
<name>A0ABY6QLZ5_9PSED</name>
<gene>
    <name evidence="2" type="ORF">OSC50_11930</name>
</gene>
<organism evidence="2 3">
    <name type="scientific">Pseudomonas quebecensis</name>
    <dbReference type="NCBI Taxonomy" id="2995174"/>
    <lineage>
        <taxon>Bacteria</taxon>
        <taxon>Pseudomonadati</taxon>
        <taxon>Pseudomonadota</taxon>
        <taxon>Gammaproteobacteria</taxon>
        <taxon>Pseudomonadales</taxon>
        <taxon>Pseudomonadaceae</taxon>
        <taxon>Pseudomonas</taxon>
    </lineage>
</organism>